<dbReference type="Proteomes" id="UP001062901">
    <property type="component" value="Unassembled WGS sequence"/>
</dbReference>
<accession>A0ABQ0P051</accession>
<organism evidence="1 2">
    <name type="scientific">Saccharibacter floricola DSM 15669</name>
    <dbReference type="NCBI Taxonomy" id="1123227"/>
    <lineage>
        <taxon>Bacteria</taxon>
        <taxon>Pseudomonadati</taxon>
        <taxon>Pseudomonadota</taxon>
        <taxon>Alphaproteobacteria</taxon>
        <taxon>Acetobacterales</taxon>
        <taxon>Acetobacteraceae</taxon>
        <taxon>Saccharibacter</taxon>
    </lineage>
</organism>
<evidence type="ECO:0000313" key="2">
    <source>
        <dbReference type="Proteomes" id="UP001062901"/>
    </source>
</evidence>
<sequence>MGGTDELPGTPWTDEPWSPSDAFHYAPLDRKWEYCGQIRHIFSHFTLYLDVYKHYLSAQVGNGIDPSFGSFRSSEKAALSGVMMKCLQINR</sequence>
<evidence type="ECO:0000313" key="1">
    <source>
        <dbReference type="EMBL" id="GBQ05211.1"/>
    </source>
</evidence>
<gene>
    <name evidence="1" type="ORF">AA15669_0360</name>
</gene>
<proteinExistence type="predicted"/>
<reference evidence="1" key="1">
    <citation type="submission" date="2013-04" db="EMBL/GenBank/DDBJ databases">
        <title>The genome sequencing project of 58 acetic acid bacteria.</title>
        <authorList>
            <person name="Okamoto-Kainuma A."/>
            <person name="Ishikawa M."/>
            <person name="Umino S."/>
            <person name="Koizumi Y."/>
            <person name="Shiwa Y."/>
            <person name="Yoshikawa H."/>
            <person name="Matsutani M."/>
            <person name="Matsushita K."/>
        </authorList>
    </citation>
    <scope>NUCLEOTIDE SEQUENCE</scope>
    <source>
        <strain evidence="1">DSM 15669</strain>
    </source>
</reference>
<evidence type="ECO:0008006" key="3">
    <source>
        <dbReference type="Google" id="ProtNLM"/>
    </source>
</evidence>
<comment type="caution">
    <text evidence="1">The sequence shown here is derived from an EMBL/GenBank/DDBJ whole genome shotgun (WGS) entry which is preliminary data.</text>
</comment>
<protein>
    <recommendedName>
        <fullName evidence="3">Adenine glycosylase</fullName>
    </recommendedName>
</protein>
<dbReference type="Gene3D" id="3.90.79.10">
    <property type="entry name" value="Nucleoside Triphosphate Pyrophosphohydrolase"/>
    <property type="match status" value="1"/>
</dbReference>
<keyword evidence="2" id="KW-1185">Reference proteome</keyword>
<name>A0ABQ0P051_9PROT</name>
<dbReference type="EMBL" id="BAQD01000003">
    <property type="protein sequence ID" value="GBQ05211.1"/>
    <property type="molecule type" value="Genomic_DNA"/>
</dbReference>